<gene>
    <name evidence="2" type="ORF">EDD38_7403</name>
</gene>
<dbReference type="Pfam" id="PF10686">
    <property type="entry name" value="YAcAr"/>
    <property type="match status" value="1"/>
</dbReference>
<proteinExistence type="predicted"/>
<dbReference type="Proteomes" id="UP000266906">
    <property type="component" value="Unassembled WGS sequence"/>
</dbReference>
<dbReference type="InterPro" id="IPR019627">
    <property type="entry name" value="YAcAr"/>
</dbReference>
<name>A0A3N4R1Q1_9ACTN</name>
<accession>A0A3N4R1Q1</accession>
<dbReference type="RefSeq" id="WP_123821614.1">
    <property type="nucleotide sequence ID" value="NZ_RKQG01000004.1"/>
</dbReference>
<sequence>MARVLVTGSRSGPAREFVWAVLDQLTAEVGYAGLTLVDGACPDGTDLHTKLWCQGHRHLGVIHEPHPANWDSCAWDCPQTLHRRWKRTGDRHHPGILPDYCPTAGPRRNALLVGLGADLCLGFPVGPTSYGTRNCMRLAREAGIPVQKHEIHPRVNAPAAR</sequence>
<evidence type="ECO:0000259" key="1">
    <source>
        <dbReference type="Pfam" id="PF10686"/>
    </source>
</evidence>
<dbReference type="AlphaFoldDB" id="A0A3N4R1Q1"/>
<organism evidence="2 3">
    <name type="scientific">Kitasatospora cineracea</name>
    <dbReference type="NCBI Taxonomy" id="88074"/>
    <lineage>
        <taxon>Bacteria</taxon>
        <taxon>Bacillati</taxon>
        <taxon>Actinomycetota</taxon>
        <taxon>Actinomycetes</taxon>
        <taxon>Kitasatosporales</taxon>
        <taxon>Streptomycetaceae</taxon>
        <taxon>Kitasatospora</taxon>
    </lineage>
</organism>
<evidence type="ECO:0000313" key="3">
    <source>
        <dbReference type="Proteomes" id="UP000266906"/>
    </source>
</evidence>
<protein>
    <submittedName>
        <fullName evidence="2">Uncharacterized protein DUF2493</fullName>
    </submittedName>
</protein>
<reference evidence="2 3" key="1">
    <citation type="submission" date="2018-11" db="EMBL/GenBank/DDBJ databases">
        <title>Sequencing the genomes of 1000 actinobacteria strains.</title>
        <authorList>
            <person name="Klenk H.-P."/>
        </authorList>
    </citation>
    <scope>NUCLEOTIDE SEQUENCE [LARGE SCALE GENOMIC DNA]</scope>
    <source>
        <strain evidence="2 3">DSM 44781</strain>
    </source>
</reference>
<dbReference type="EMBL" id="RKQG01000004">
    <property type="protein sequence ID" value="RPE27258.1"/>
    <property type="molecule type" value="Genomic_DNA"/>
</dbReference>
<keyword evidence="3" id="KW-1185">Reference proteome</keyword>
<feature type="domain" description="YspA cpYpsA-related SLOG" evidence="1">
    <location>
        <begin position="3"/>
        <end position="71"/>
    </location>
</feature>
<comment type="caution">
    <text evidence="2">The sequence shown here is derived from an EMBL/GenBank/DDBJ whole genome shotgun (WGS) entry which is preliminary data.</text>
</comment>
<evidence type="ECO:0000313" key="2">
    <source>
        <dbReference type="EMBL" id="RPE27258.1"/>
    </source>
</evidence>